<dbReference type="VEuPathDB" id="FungiDB:LELG_01078"/>
<dbReference type="OMA" id="LITMHGL"/>
<accession>A5DUP2</accession>
<dbReference type="eggNOG" id="KOG2382">
    <property type="taxonomic scope" value="Eukaryota"/>
</dbReference>
<evidence type="ECO:0000313" key="4">
    <source>
        <dbReference type="EMBL" id="EDK42900.1"/>
    </source>
</evidence>
<evidence type="ECO:0000259" key="3">
    <source>
        <dbReference type="Pfam" id="PF00561"/>
    </source>
</evidence>
<dbReference type="PANTHER" id="PTHR46118">
    <property type="entry name" value="PROTEIN ABHD11"/>
    <property type="match status" value="1"/>
</dbReference>
<comment type="similarity">
    <text evidence="1">Belongs to the AB hydrolase superfamily.</text>
</comment>
<name>A5DUP2_LODEL</name>
<dbReference type="InterPro" id="IPR029058">
    <property type="entry name" value="AB_hydrolase_fold"/>
</dbReference>
<dbReference type="Proteomes" id="UP000001996">
    <property type="component" value="Unassembled WGS sequence"/>
</dbReference>
<evidence type="ECO:0000256" key="1">
    <source>
        <dbReference type="ARBA" id="ARBA00008645"/>
    </source>
</evidence>
<dbReference type="Gene3D" id="3.40.50.1820">
    <property type="entry name" value="alpha/beta hydrolase"/>
    <property type="match status" value="1"/>
</dbReference>
<evidence type="ECO:0000256" key="2">
    <source>
        <dbReference type="ARBA" id="ARBA00022801"/>
    </source>
</evidence>
<dbReference type="GO" id="GO:0005739">
    <property type="term" value="C:mitochondrion"/>
    <property type="evidence" value="ECO:0007669"/>
    <property type="project" value="TreeGrafter"/>
</dbReference>
<keyword evidence="5" id="KW-1185">Reference proteome</keyword>
<dbReference type="InterPro" id="IPR000073">
    <property type="entry name" value="AB_hydrolase_1"/>
</dbReference>
<organism evidence="4 5">
    <name type="scientific">Lodderomyces elongisporus (strain ATCC 11503 / CBS 2605 / JCM 1781 / NBRC 1676 / NRRL YB-4239)</name>
    <name type="common">Yeast</name>
    <name type="synonym">Saccharomyces elongisporus</name>
    <dbReference type="NCBI Taxonomy" id="379508"/>
    <lineage>
        <taxon>Eukaryota</taxon>
        <taxon>Fungi</taxon>
        <taxon>Dikarya</taxon>
        <taxon>Ascomycota</taxon>
        <taxon>Saccharomycotina</taxon>
        <taxon>Pichiomycetes</taxon>
        <taxon>Debaryomycetaceae</taxon>
        <taxon>Candida/Lodderomyces clade</taxon>
        <taxon>Lodderomyces</taxon>
    </lineage>
</organism>
<protein>
    <recommendedName>
        <fullName evidence="3">AB hydrolase-1 domain-containing protein</fullName>
    </recommendedName>
</protein>
<reference evidence="4 5" key="1">
    <citation type="journal article" date="2009" name="Nature">
        <title>Evolution of pathogenicity and sexual reproduction in eight Candida genomes.</title>
        <authorList>
            <person name="Butler G."/>
            <person name="Rasmussen M.D."/>
            <person name="Lin M.F."/>
            <person name="Santos M.A."/>
            <person name="Sakthikumar S."/>
            <person name="Munro C.A."/>
            <person name="Rheinbay E."/>
            <person name="Grabherr M."/>
            <person name="Forche A."/>
            <person name="Reedy J.L."/>
            <person name="Agrafioti I."/>
            <person name="Arnaud M.B."/>
            <person name="Bates S."/>
            <person name="Brown A.J."/>
            <person name="Brunke S."/>
            <person name="Costanzo M.C."/>
            <person name="Fitzpatrick D.A."/>
            <person name="de Groot P.W."/>
            <person name="Harris D."/>
            <person name="Hoyer L.L."/>
            <person name="Hube B."/>
            <person name="Klis F.M."/>
            <person name="Kodira C."/>
            <person name="Lennard N."/>
            <person name="Logue M.E."/>
            <person name="Martin R."/>
            <person name="Neiman A.M."/>
            <person name="Nikolaou E."/>
            <person name="Quail M.A."/>
            <person name="Quinn J."/>
            <person name="Santos M.C."/>
            <person name="Schmitzberger F.F."/>
            <person name="Sherlock G."/>
            <person name="Shah P."/>
            <person name="Silverstein K.A."/>
            <person name="Skrzypek M.S."/>
            <person name="Soll D."/>
            <person name="Staggs R."/>
            <person name="Stansfield I."/>
            <person name="Stumpf M.P."/>
            <person name="Sudbery P.E."/>
            <person name="Srikantha T."/>
            <person name="Zeng Q."/>
            <person name="Berman J."/>
            <person name="Berriman M."/>
            <person name="Heitman J."/>
            <person name="Gow N.A."/>
            <person name="Lorenz M.C."/>
            <person name="Birren B.W."/>
            <person name="Kellis M."/>
            <person name="Cuomo C.A."/>
        </authorList>
    </citation>
    <scope>NUCLEOTIDE SEQUENCE [LARGE SCALE GENOMIC DNA]</scope>
    <source>
        <strain evidence="5">ATCC 11503 / BCRC 21390 / CBS 2605 / JCM 1781 / NBRC 1676 / NRRL YB-4239</strain>
    </source>
</reference>
<gene>
    <name evidence="4" type="ORF">LELG_01078</name>
</gene>
<proteinExistence type="inferred from homology"/>
<evidence type="ECO:0000313" key="5">
    <source>
        <dbReference type="Proteomes" id="UP000001996"/>
    </source>
</evidence>
<dbReference type="AlphaFoldDB" id="A5DUP2"/>
<dbReference type="OrthoDB" id="8119704at2759"/>
<dbReference type="InParanoid" id="A5DUP2"/>
<dbReference type="EMBL" id="CH981524">
    <property type="protein sequence ID" value="EDK42900.1"/>
    <property type="molecule type" value="Genomic_DNA"/>
</dbReference>
<dbReference type="GO" id="GO:0052689">
    <property type="term" value="F:carboxylic ester hydrolase activity"/>
    <property type="evidence" value="ECO:0007669"/>
    <property type="project" value="TreeGrafter"/>
</dbReference>
<dbReference type="SUPFAM" id="SSF53474">
    <property type="entry name" value="alpha/beta-Hydrolases"/>
    <property type="match status" value="1"/>
</dbReference>
<sequence length="342" mass="39877">MSSTIHILRQWARCFSTKRLLFYSNCLRHRKQFTPNFDISKIPDLPTQKHVKLSFKQLRPHRTEIDPNATPVLFLHGLFGSKLSFNKAGRHVSELSKRPVFAVDLRNHGDSPHALPHTYIQMAHDVSQFIEERNWEECVLVGHSMGAKVSMLVSLLKPNVISKLIVVDNTPHSMVLGDEYANGLLGMCEVETRASEFRKENDKDQMVVNFKEVRDFLSNYEANDLMRSLLVSNLVHKSKDFEVLKATGQLREMFKVPVMNFWKHNVIEAMGSWPDDFQFVKKYDKPVLVMYGNRSEFVKPEYFPLFENYFDQLQFEEFDSGHWILQEQPTKFVKSVLDFISE</sequence>
<dbReference type="PANTHER" id="PTHR46118:SF4">
    <property type="entry name" value="PROTEIN ABHD11"/>
    <property type="match status" value="1"/>
</dbReference>
<dbReference type="HOGENOM" id="CLU_020336_53_0_1"/>
<dbReference type="Pfam" id="PF00561">
    <property type="entry name" value="Abhydrolase_1"/>
    <property type="match status" value="1"/>
</dbReference>
<feature type="domain" description="AB hydrolase-1" evidence="3">
    <location>
        <begin position="71"/>
        <end position="326"/>
    </location>
</feature>
<dbReference type="STRING" id="379508.A5DUP2"/>
<keyword evidence="2" id="KW-0378">Hydrolase</keyword>